<dbReference type="AlphaFoldDB" id="A0A843TV83"/>
<dbReference type="Proteomes" id="UP000652761">
    <property type="component" value="Unassembled WGS sequence"/>
</dbReference>
<comment type="caution">
    <text evidence="1">The sequence shown here is derived from an EMBL/GenBank/DDBJ whole genome shotgun (WGS) entry which is preliminary data.</text>
</comment>
<reference evidence="1" key="1">
    <citation type="submission" date="2017-07" db="EMBL/GenBank/DDBJ databases">
        <title>Taro Niue Genome Assembly and Annotation.</title>
        <authorList>
            <person name="Atibalentja N."/>
            <person name="Keating K."/>
            <person name="Fields C.J."/>
        </authorList>
    </citation>
    <scope>NUCLEOTIDE SEQUENCE</scope>
    <source>
        <strain evidence="1">Niue_2</strain>
        <tissue evidence="1">Leaf</tissue>
    </source>
</reference>
<gene>
    <name evidence="1" type="ORF">Taro_005620</name>
</gene>
<organism evidence="1 2">
    <name type="scientific">Colocasia esculenta</name>
    <name type="common">Wild taro</name>
    <name type="synonym">Arum esculentum</name>
    <dbReference type="NCBI Taxonomy" id="4460"/>
    <lineage>
        <taxon>Eukaryota</taxon>
        <taxon>Viridiplantae</taxon>
        <taxon>Streptophyta</taxon>
        <taxon>Embryophyta</taxon>
        <taxon>Tracheophyta</taxon>
        <taxon>Spermatophyta</taxon>
        <taxon>Magnoliopsida</taxon>
        <taxon>Liliopsida</taxon>
        <taxon>Araceae</taxon>
        <taxon>Aroideae</taxon>
        <taxon>Colocasieae</taxon>
        <taxon>Colocasia</taxon>
    </lineage>
</organism>
<evidence type="ECO:0000313" key="2">
    <source>
        <dbReference type="Proteomes" id="UP000652761"/>
    </source>
</evidence>
<evidence type="ECO:0000313" key="1">
    <source>
        <dbReference type="EMBL" id="MQL73294.1"/>
    </source>
</evidence>
<accession>A0A843TV83</accession>
<name>A0A843TV83_COLES</name>
<sequence>MEYFWPKDKNLGQENTQKFVYARASEEEEKGWEPGASSPFILCYVQNVDCLYSAPMIPKPLA</sequence>
<keyword evidence="2" id="KW-1185">Reference proteome</keyword>
<dbReference type="EMBL" id="NMUH01000160">
    <property type="protein sequence ID" value="MQL73294.1"/>
    <property type="molecule type" value="Genomic_DNA"/>
</dbReference>
<protein>
    <submittedName>
        <fullName evidence="1">Uncharacterized protein</fullName>
    </submittedName>
</protein>
<proteinExistence type="predicted"/>